<keyword evidence="3" id="KW-0804">Transcription</keyword>
<dbReference type="InterPro" id="IPR050679">
    <property type="entry name" value="Bact_HTH_transcr_reg"/>
</dbReference>
<dbReference type="AlphaFoldDB" id="A0A1H6D4W7"/>
<dbReference type="Pfam" id="PF00392">
    <property type="entry name" value="GntR"/>
    <property type="match status" value="1"/>
</dbReference>
<dbReference type="SMART" id="SM00866">
    <property type="entry name" value="UTRA"/>
    <property type="match status" value="1"/>
</dbReference>
<dbReference type="PANTHER" id="PTHR44846">
    <property type="entry name" value="MANNOSYL-D-GLYCERATE TRANSPORT/METABOLISM SYSTEM REPRESSOR MNGR-RELATED"/>
    <property type="match status" value="1"/>
</dbReference>
<dbReference type="Pfam" id="PF07702">
    <property type="entry name" value="UTRA"/>
    <property type="match status" value="1"/>
</dbReference>
<dbReference type="EMBL" id="FNVB01000005">
    <property type="protein sequence ID" value="SEG80397.1"/>
    <property type="molecule type" value="Genomic_DNA"/>
</dbReference>
<name>A0A1H6D4W7_9PSEU</name>
<dbReference type="SUPFAM" id="SSF46785">
    <property type="entry name" value="Winged helix' DNA-binding domain"/>
    <property type="match status" value="1"/>
</dbReference>
<reference evidence="7 8" key="1">
    <citation type="submission" date="2016-10" db="EMBL/GenBank/DDBJ databases">
        <authorList>
            <person name="Varghese N."/>
            <person name="Submissions S."/>
        </authorList>
    </citation>
    <scope>NUCLEOTIDE SEQUENCE [LARGE SCALE GENOMIC DNA]</scope>
    <source>
        <strain evidence="8">ATCC 20501</strain>
        <strain evidence="6 7">CGMCC 4.3529</strain>
    </source>
</reference>
<dbReference type="EMBL" id="FOME01000002">
    <property type="protein sequence ID" value="SFD11744.1"/>
    <property type="molecule type" value="Genomic_DNA"/>
</dbReference>
<dbReference type="PANTHER" id="PTHR44846:SF17">
    <property type="entry name" value="GNTR-FAMILY TRANSCRIPTIONAL REGULATOR"/>
    <property type="match status" value="1"/>
</dbReference>
<keyword evidence="1" id="KW-0805">Transcription regulation</keyword>
<dbReference type="SMR" id="A0A1H6D4W7"/>
<proteinExistence type="predicted"/>
<dbReference type="GO" id="GO:0045892">
    <property type="term" value="P:negative regulation of DNA-templated transcription"/>
    <property type="evidence" value="ECO:0007669"/>
    <property type="project" value="TreeGrafter"/>
</dbReference>
<dbReference type="SUPFAM" id="SSF64288">
    <property type="entry name" value="Chorismate lyase-like"/>
    <property type="match status" value="1"/>
</dbReference>
<evidence type="ECO:0000313" key="8">
    <source>
        <dbReference type="Proteomes" id="UP000236729"/>
    </source>
</evidence>
<gene>
    <name evidence="5" type="ORF">SAMN02982929_03993</name>
    <name evidence="6" type="ORF">SAMN05216506_102588</name>
</gene>
<evidence type="ECO:0000259" key="4">
    <source>
        <dbReference type="PROSITE" id="PS50949"/>
    </source>
</evidence>
<evidence type="ECO:0000256" key="3">
    <source>
        <dbReference type="ARBA" id="ARBA00023163"/>
    </source>
</evidence>
<evidence type="ECO:0000313" key="5">
    <source>
        <dbReference type="EMBL" id="SEG80397.1"/>
    </source>
</evidence>
<dbReference type="PRINTS" id="PR00035">
    <property type="entry name" value="HTHGNTR"/>
</dbReference>
<evidence type="ECO:0000256" key="2">
    <source>
        <dbReference type="ARBA" id="ARBA00023125"/>
    </source>
</evidence>
<accession>A0A1I1PPB8</accession>
<dbReference type="Proteomes" id="UP000199690">
    <property type="component" value="Unassembled WGS sequence"/>
</dbReference>
<dbReference type="CDD" id="cd07377">
    <property type="entry name" value="WHTH_GntR"/>
    <property type="match status" value="1"/>
</dbReference>
<feature type="domain" description="HTH gntR-type" evidence="4">
    <location>
        <begin position="4"/>
        <end position="72"/>
    </location>
</feature>
<dbReference type="Gene3D" id="3.40.1410.10">
    <property type="entry name" value="Chorismate lyase-like"/>
    <property type="match status" value="1"/>
</dbReference>
<dbReference type="InterPro" id="IPR011663">
    <property type="entry name" value="UTRA"/>
</dbReference>
<dbReference type="InterPro" id="IPR028978">
    <property type="entry name" value="Chorismate_lyase_/UTRA_dom_sf"/>
</dbReference>
<sequence>MSAAAKYQEIAATLRGQIDRGELSVGDQLPTEQALQERFDASRTTVRQALKELRDAGLVQMRHGVGVFVAPPKVVRRLDSRERLSKARRNANKAAFLAEADAQGFTPSSSVKVWFEPAQDFAELFGIEEGSELCVRDRVMRADGEPVMLAVSRLPREITRGTALEEVETGPGGALARLEEQGIEITGHEEIVSARMPDANERQIFGLGGGPVLVVRRRTWSGDRVVEVNDMVMPGESYELRYAWDAV</sequence>
<dbReference type="GO" id="GO:0003700">
    <property type="term" value="F:DNA-binding transcription factor activity"/>
    <property type="evidence" value="ECO:0007669"/>
    <property type="project" value="InterPro"/>
</dbReference>
<organism evidence="5 8">
    <name type="scientific">Saccharopolyspora kobensis</name>
    <dbReference type="NCBI Taxonomy" id="146035"/>
    <lineage>
        <taxon>Bacteria</taxon>
        <taxon>Bacillati</taxon>
        <taxon>Actinomycetota</taxon>
        <taxon>Actinomycetes</taxon>
        <taxon>Pseudonocardiales</taxon>
        <taxon>Pseudonocardiaceae</taxon>
        <taxon>Saccharopolyspora</taxon>
    </lineage>
</organism>
<dbReference type="Proteomes" id="UP000236729">
    <property type="component" value="Unassembled WGS sequence"/>
</dbReference>
<dbReference type="SMART" id="SM00345">
    <property type="entry name" value="HTH_GNTR"/>
    <property type="match status" value="1"/>
</dbReference>
<protein>
    <submittedName>
        <fullName evidence="5">GntR family transcriptional regulator</fullName>
    </submittedName>
    <submittedName>
        <fullName evidence="6">Transcriptional regulator, GntR family</fullName>
    </submittedName>
</protein>
<evidence type="ECO:0000256" key="1">
    <source>
        <dbReference type="ARBA" id="ARBA00023015"/>
    </source>
</evidence>
<dbReference type="RefSeq" id="WP_093349821.1">
    <property type="nucleotide sequence ID" value="NZ_FNVB01000005.1"/>
</dbReference>
<dbReference type="GO" id="GO:0003677">
    <property type="term" value="F:DNA binding"/>
    <property type="evidence" value="ECO:0007669"/>
    <property type="project" value="UniProtKB-KW"/>
</dbReference>
<evidence type="ECO:0000313" key="6">
    <source>
        <dbReference type="EMBL" id="SFD11744.1"/>
    </source>
</evidence>
<keyword evidence="2" id="KW-0238">DNA-binding</keyword>
<dbReference type="PROSITE" id="PS50949">
    <property type="entry name" value="HTH_GNTR"/>
    <property type="match status" value="1"/>
</dbReference>
<evidence type="ECO:0000313" key="7">
    <source>
        <dbReference type="Proteomes" id="UP000199690"/>
    </source>
</evidence>
<dbReference type="InterPro" id="IPR000524">
    <property type="entry name" value="Tscrpt_reg_HTH_GntR"/>
</dbReference>
<accession>A0A1H6D4W7</accession>
<reference evidence="5" key="2">
    <citation type="submission" date="2016-10" db="EMBL/GenBank/DDBJ databases">
        <authorList>
            <person name="de Groot N.N."/>
        </authorList>
    </citation>
    <scope>NUCLEOTIDE SEQUENCE [LARGE SCALE GENOMIC DNA]</scope>
    <source>
        <strain evidence="5">ATCC 20501</strain>
    </source>
</reference>
<dbReference type="Gene3D" id="1.10.10.10">
    <property type="entry name" value="Winged helix-like DNA-binding domain superfamily/Winged helix DNA-binding domain"/>
    <property type="match status" value="1"/>
</dbReference>
<dbReference type="InterPro" id="IPR036388">
    <property type="entry name" value="WH-like_DNA-bd_sf"/>
</dbReference>
<dbReference type="InterPro" id="IPR036390">
    <property type="entry name" value="WH_DNA-bd_sf"/>
</dbReference>
<keyword evidence="7" id="KW-1185">Reference proteome</keyword>